<gene>
    <name evidence="2" type="ORF">C2G38_2285497</name>
</gene>
<dbReference type="OrthoDB" id="2321600at2759"/>
<sequence>MTTIEEYRDAKKKYEDAEKEYGDAKKKLEDWEKNNYGRVKLNELEEELDKGEWKNDDQKKRWEERVKELTKKKEELKATEVKWEEQAVKLQNKLIDFGGGEEKNHLKDDKADEKMDISSDIDFTKPKEAFSINFQDKQQIVKDFLNYAEFCHEQASYMSDYAPYIAIVQFSGYGKSRLVKEVAREIHTLYLNLGIGQDCFPCPTECAEQIISSFQSSSDPTVWFNNLLEKAMLLIKEKSMSPSELWRQQEDGGGIFWKDVLAAANINEPIDRFKSEKKTKSSNLHLEQLGSDKYNIKILFCIDEGRKLIEVLHKNWNISLFRCWRRALQNSSWRSCGVFSVILDTISHISNFAPSKKDDPSLKTLSTYYIFPPFIDICTFNSLAIDEGDPYDIIFSRGRPLWKAMKIVKLQGGGSVNWNLDVNVRKKNLITIAVIASLCSINISSQVHFAGDLVASHLGTCIGISTDRTRILVSYPPELVISEAALQLLEKDLLTDFAETLKQEIVEPGKREELVGELILLLTRKQVKQREKKNFYMDSVSLTGFLEELLVENIVLKEEIDEHKYFKTAEISFTRFVTIGRVPSYDDLIEAFKICVAFNMKRNHKGADILILVKVRTQYTVWLIQIKNHNRPYGDFNIQVDSISYLTPNYVLEGSNLRPLNIPYIAMYWQIGAHKLEIREANWGVGTHLTPDEKPRTHYIVFGLNSFKQGKSYNNELCSLLVAYIDPHHKIWSERGTWCRDRQIQLFLPWEEFK</sequence>
<protein>
    <submittedName>
        <fullName evidence="2">Uncharacterized protein</fullName>
    </submittedName>
</protein>
<dbReference type="PANTHER" id="PTHR33266">
    <property type="entry name" value="CHROMOSOME 15, WHOLE GENOME SHOTGUN SEQUENCE"/>
    <property type="match status" value="1"/>
</dbReference>
<comment type="caution">
    <text evidence="2">The sequence shown here is derived from an EMBL/GenBank/DDBJ whole genome shotgun (WGS) entry which is preliminary data.</text>
</comment>
<dbReference type="PANTHER" id="PTHR33266:SF1">
    <property type="entry name" value="F-BOX DOMAIN-CONTAINING PROTEIN"/>
    <property type="match status" value="1"/>
</dbReference>
<organism evidence="2 3">
    <name type="scientific">Gigaspora rosea</name>
    <dbReference type="NCBI Taxonomy" id="44941"/>
    <lineage>
        <taxon>Eukaryota</taxon>
        <taxon>Fungi</taxon>
        <taxon>Fungi incertae sedis</taxon>
        <taxon>Mucoromycota</taxon>
        <taxon>Glomeromycotina</taxon>
        <taxon>Glomeromycetes</taxon>
        <taxon>Diversisporales</taxon>
        <taxon>Gigasporaceae</taxon>
        <taxon>Gigaspora</taxon>
    </lineage>
</organism>
<feature type="coiled-coil region" evidence="1">
    <location>
        <begin position="4"/>
        <end position="93"/>
    </location>
</feature>
<evidence type="ECO:0000256" key="1">
    <source>
        <dbReference type="SAM" id="Coils"/>
    </source>
</evidence>
<dbReference type="EMBL" id="QKWP01000227">
    <property type="protein sequence ID" value="RIB24169.1"/>
    <property type="molecule type" value="Genomic_DNA"/>
</dbReference>
<dbReference type="Proteomes" id="UP000266673">
    <property type="component" value="Unassembled WGS sequence"/>
</dbReference>
<evidence type="ECO:0000313" key="2">
    <source>
        <dbReference type="EMBL" id="RIB24169.1"/>
    </source>
</evidence>
<reference evidence="2 3" key="1">
    <citation type="submission" date="2018-06" db="EMBL/GenBank/DDBJ databases">
        <title>Comparative genomics reveals the genomic features of Rhizophagus irregularis, R. cerebriforme, R. diaphanum and Gigaspora rosea, and their symbiotic lifestyle signature.</title>
        <authorList>
            <person name="Morin E."/>
            <person name="San Clemente H."/>
            <person name="Chen E.C.H."/>
            <person name="De La Providencia I."/>
            <person name="Hainaut M."/>
            <person name="Kuo A."/>
            <person name="Kohler A."/>
            <person name="Murat C."/>
            <person name="Tang N."/>
            <person name="Roy S."/>
            <person name="Loubradou J."/>
            <person name="Henrissat B."/>
            <person name="Grigoriev I.V."/>
            <person name="Corradi N."/>
            <person name="Roux C."/>
            <person name="Martin F.M."/>
        </authorList>
    </citation>
    <scope>NUCLEOTIDE SEQUENCE [LARGE SCALE GENOMIC DNA]</scope>
    <source>
        <strain evidence="2 3">DAOM 194757</strain>
    </source>
</reference>
<dbReference type="AlphaFoldDB" id="A0A397VT42"/>
<keyword evidence="1" id="KW-0175">Coiled coil</keyword>
<accession>A0A397VT42</accession>
<evidence type="ECO:0000313" key="3">
    <source>
        <dbReference type="Proteomes" id="UP000266673"/>
    </source>
</evidence>
<proteinExistence type="predicted"/>
<name>A0A397VT42_9GLOM</name>
<keyword evidence="3" id="KW-1185">Reference proteome</keyword>